<protein>
    <submittedName>
        <fullName evidence="1">Permease</fullName>
    </submittedName>
</protein>
<organism evidence="1">
    <name type="scientific">human gut metagenome</name>
    <dbReference type="NCBI Taxonomy" id="408170"/>
    <lineage>
        <taxon>unclassified sequences</taxon>
        <taxon>metagenomes</taxon>
        <taxon>organismal metagenomes</taxon>
    </lineage>
</organism>
<dbReference type="EMBL" id="AJWY01009976">
    <property type="protein sequence ID" value="EKC56823.1"/>
    <property type="molecule type" value="Genomic_DNA"/>
</dbReference>
<reference evidence="1" key="1">
    <citation type="journal article" date="2013" name="Environ. Microbiol.">
        <title>Microbiota from the distal guts of lean and obese adolescents exhibit partial functional redundancy besides clear differences in community structure.</title>
        <authorList>
            <person name="Ferrer M."/>
            <person name="Ruiz A."/>
            <person name="Lanza F."/>
            <person name="Haange S.B."/>
            <person name="Oberbach A."/>
            <person name="Till H."/>
            <person name="Bargiela R."/>
            <person name="Campoy C."/>
            <person name="Segura M.T."/>
            <person name="Richter M."/>
            <person name="von Bergen M."/>
            <person name="Seifert J."/>
            <person name="Suarez A."/>
        </authorList>
    </citation>
    <scope>NUCLEOTIDE SEQUENCE</scope>
</reference>
<sequence>MNWLLFDFPPTYTIGSLDSLDMEEDGIADYLSCPPITATSLGQDEAHNLKIANYGYTYGLSDNDTEKFTDALSFGYIENTFAVCDSETSAYKNSPETTLQTDDDMAASVSELSDKEYKSFFGSDGIGGKFCYNIPIRLADEKTLNALSSYISGGLPDISALNSGEKVIMVQESGRNTYKVGDSIRIMGVTANDSNYGIGKVADHTFTVGATLTLNNLSDKT</sequence>
<comment type="caution">
    <text evidence="1">The sequence shown here is derived from an EMBL/GenBank/DDBJ whole genome shotgun (WGS) entry which is preliminary data.</text>
</comment>
<evidence type="ECO:0000313" key="1">
    <source>
        <dbReference type="EMBL" id="EKC56823.1"/>
    </source>
</evidence>
<proteinExistence type="predicted"/>
<accession>K1SGT8</accession>
<dbReference type="AlphaFoldDB" id="K1SGT8"/>
<feature type="non-terminal residue" evidence="1">
    <location>
        <position position="221"/>
    </location>
</feature>
<gene>
    <name evidence="1" type="ORF">LEA_14643</name>
</gene>
<name>K1SGT8_9ZZZZ</name>